<evidence type="ECO:0000313" key="1">
    <source>
        <dbReference type="EMBL" id="KAK3219713.1"/>
    </source>
</evidence>
<proteinExistence type="predicted"/>
<sequence length="187" mass="21117">MVNLAKRGKLVDNVCLICNKQMESTMHALWRCPSLKRVRVFIKGVRADDHIQFFDFIFSCTSRLLANELELLCLVFWRVLFRRNGKVHNSAAIDDKNVVPWASSFLLDFQQANGPKEVDSKVGSDGVRIVQDRPSWCPPSVDSYKINTDAAIDVANGNVGIGIIIRDHRGQVMASSARMDTTPRLWK</sequence>
<gene>
    <name evidence="1" type="ORF">Dsin_013683</name>
</gene>
<comment type="caution">
    <text evidence="1">The sequence shown here is derived from an EMBL/GenBank/DDBJ whole genome shotgun (WGS) entry which is preliminary data.</text>
</comment>
<evidence type="ECO:0000313" key="2">
    <source>
        <dbReference type="Proteomes" id="UP001281410"/>
    </source>
</evidence>
<dbReference type="EMBL" id="JANJYJ010000004">
    <property type="protein sequence ID" value="KAK3219713.1"/>
    <property type="molecule type" value="Genomic_DNA"/>
</dbReference>
<reference evidence="1" key="1">
    <citation type="journal article" date="2023" name="Plant J.">
        <title>Genome sequences and population genomics provide insights into the demographic history, inbreeding, and mutation load of two 'living fossil' tree species of Dipteronia.</title>
        <authorList>
            <person name="Feng Y."/>
            <person name="Comes H.P."/>
            <person name="Chen J."/>
            <person name="Zhu S."/>
            <person name="Lu R."/>
            <person name="Zhang X."/>
            <person name="Li P."/>
            <person name="Qiu J."/>
            <person name="Olsen K.M."/>
            <person name="Qiu Y."/>
        </authorList>
    </citation>
    <scope>NUCLEOTIDE SEQUENCE</scope>
    <source>
        <strain evidence="1">NBL</strain>
    </source>
</reference>
<organism evidence="1 2">
    <name type="scientific">Dipteronia sinensis</name>
    <dbReference type="NCBI Taxonomy" id="43782"/>
    <lineage>
        <taxon>Eukaryota</taxon>
        <taxon>Viridiplantae</taxon>
        <taxon>Streptophyta</taxon>
        <taxon>Embryophyta</taxon>
        <taxon>Tracheophyta</taxon>
        <taxon>Spermatophyta</taxon>
        <taxon>Magnoliopsida</taxon>
        <taxon>eudicotyledons</taxon>
        <taxon>Gunneridae</taxon>
        <taxon>Pentapetalae</taxon>
        <taxon>rosids</taxon>
        <taxon>malvids</taxon>
        <taxon>Sapindales</taxon>
        <taxon>Sapindaceae</taxon>
        <taxon>Hippocastanoideae</taxon>
        <taxon>Acereae</taxon>
        <taxon>Dipteronia</taxon>
    </lineage>
</organism>
<dbReference type="Proteomes" id="UP001281410">
    <property type="component" value="Unassembled WGS sequence"/>
</dbReference>
<name>A0AAE0E941_9ROSI</name>
<protein>
    <recommendedName>
        <fullName evidence="3">Reverse transcriptase zinc-binding domain-containing protein</fullName>
    </recommendedName>
</protein>
<keyword evidence="2" id="KW-1185">Reference proteome</keyword>
<accession>A0AAE0E941</accession>
<dbReference type="AlphaFoldDB" id="A0AAE0E941"/>
<evidence type="ECO:0008006" key="3">
    <source>
        <dbReference type="Google" id="ProtNLM"/>
    </source>
</evidence>